<dbReference type="PANTHER" id="PTHR33112:SF16">
    <property type="entry name" value="HETEROKARYON INCOMPATIBILITY DOMAIN-CONTAINING PROTEIN"/>
    <property type="match status" value="1"/>
</dbReference>
<gene>
    <name evidence="1" type="ORF">G7Y89_g2429</name>
</gene>
<protein>
    <submittedName>
        <fullName evidence="1">Uncharacterized protein</fullName>
    </submittedName>
</protein>
<evidence type="ECO:0000313" key="1">
    <source>
        <dbReference type="EMBL" id="KAF4635664.1"/>
    </source>
</evidence>
<dbReference type="AlphaFoldDB" id="A0A8H4RVC9"/>
<accession>A0A8H4RVC9</accession>
<dbReference type="EMBL" id="JAAMPI010000106">
    <property type="protein sequence ID" value="KAF4635664.1"/>
    <property type="molecule type" value="Genomic_DNA"/>
</dbReference>
<sequence length="114" mass="13039">MEDRLIALAGVAKSLHQRTGAKYVAGLWDVELQYGLSWVAEKLSNSNGTAGFFAHLRSAEQSTGQERRKRRRPTWTWASLDSQFSWPFYLRPDNDFALREISLEYSDGSLEVLQ</sequence>
<reference evidence="1 2" key="1">
    <citation type="submission" date="2020-03" db="EMBL/GenBank/DDBJ databases">
        <title>Draft Genome Sequence of Cudoniella acicularis.</title>
        <authorList>
            <person name="Buettner E."/>
            <person name="Kellner H."/>
        </authorList>
    </citation>
    <scope>NUCLEOTIDE SEQUENCE [LARGE SCALE GENOMIC DNA]</scope>
    <source>
        <strain evidence="1 2">DSM 108380</strain>
    </source>
</reference>
<comment type="caution">
    <text evidence="1">The sequence shown here is derived from an EMBL/GenBank/DDBJ whole genome shotgun (WGS) entry which is preliminary data.</text>
</comment>
<evidence type="ECO:0000313" key="2">
    <source>
        <dbReference type="Proteomes" id="UP000566819"/>
    </source>
</evidence>
<name>A0A8H4RVC9_9HELO</name>
<dbReference type="PANTHER" id="PTHR33112">
    <property type="entry name" value="DOMAIN PROTEIN, PUTATIVE-RELATED"/>
    <property type="match status" value="1"/>
</dbReference>
<organism evidence="1 2">
    <name type="scientific">Cudoniella acicularis</name>
    <dbReference type="NCBI Taxonomy" id="354080"/>
    <lineage>
        <taxon>Eukaryota</taxon>
        <taxon>Fungi</taxon>
        <taxon>Dikarya</taxon>
        <taxon>Ascomycota</taxon>
        <taxon>Pezizomycotina</taxon>
        <taxon>Leotiomycetes</taxon>
        <taxon>Helotiales</taxon>
        <taxon>Tricladiaceae</taxon>
        <taxon>Cudoniella</taxon>
    </lineage>
</organism>
<dbReference type="OrthoDB" id="2958217at2759"/>
<keyword evidence="2" id="KW-1185">Reference proteome</keyword>
<proteinExistence type="predicted"/>
<dbReference type="Proteomes" id="UP000566819">
    <property type="component" value="Unassembled WGS sequence"/>
</dbReference>